<dbReference type="Proteomes" id="UP000546701">
    <property type="component" value="Unassembled WGS sequence"/>
</dbReference>
<evidence type="ECO:0000313" key="3">
    <source>
        <dbReference type="Proteomes" id="UP000546701"/>
    </source>
</evidence>
<comment type="caution">
    <text evidence="2">The sequence shown here is derived from an EMBL/GenBank/DDBJ whole genome shotgun (WGS) entry which is preliminary data.</text>
</comment>
<dbReference type="EMBL" id="JACIJR010000015">
    <property type="protein sequence ID" value="MBB5730978.1"/>
    <property type="molecule type" value="Genomic_DNA"/>
</dbReference>
<gene>
    <name evidence="2" type="ORF">FHS99_003486</name>
</gene>
<organism evidence="2 3">
    <name type="scientific">Sphingomonas prati</name>
    <dbReference type="NCBI Taxonomy" id="1843237"/>
    <lineage>
        <taxon>Bacteria</taxon>
        <taxon>Pseudomonadati</taxon>
        <taxon>Pseudomonadota</taxon>
        <taxon>Alphaproteobacteria</taxon>
        <taxon>Sphingomonadales</taxon>
        <taxon>Sphingomonadaceae</taxon>
        <taxon>Sphingomonas</taxon>
    </lineage>
</organism>
<proteinExistence type="predicted"/>
<name>A0A7W9BVM7_9SPHN</name>
<reference evidence="2 3" key="1">
    <citation type="submission" date="2020-08" db="EMBL/GenBank/DDBJ databases">
        <title>Genomic Encyclopedia of Type Strains, Phase IV (KMG-IV): sequencing the most valuable type-strain genomes for metagenomic binning, comparative biology and taxonomic classification.</title>
        <authorList>
            <person name="Goeker M."/>
        </authorList>
    </citation>
    <scope>NUCLEOTIDE SEQUENCE [LARGE SCALE GENOMIC DNA]</scope>
    <source>
        <strain evidence="2 3">DSM 103336</strain>
    </source>
</reference>
<dbReference type="AlphaFoldDB" id="A0A7W9BVM7"/>
<keyword evidence="3" id="KW-1185">Reference proteome</keyword>
<evidence type="ECO:0000313" key="2">
    <source>
        <dbReference type="EMBL" id="MBB5730978.1"/>
    </source>
</evidence>
<dbReference type="RefSeq" id="WP_157177964.1">
    <property type="nucleotide sequence ID" value="NZ_BMJP01000013.1"/>
</dbReference>
<feature type="compositionally biased region" description="Polar residues" evidence="1">
    <location>
        <begin position="9"/>
        <end position="21"/>
    </location>
</feature>
<feature type="region of interest" description="Disordered" evidence="1">
    <location>
        <begin position="1"/>
        <end position="25"/>
    </location>
</feature>
<accession>A0A7W9BVM7</accession>
<evidence type="ECO:0000256" key="1">
    <source>
        <dbReference type="SAM" id="MobiDB-lite"/>
    </source>
</evidence>
<sequence length="122" mass="12920">MLEHVPKSSGMSLHAQSSGSSADRGGMRESCIWTVEAGFVLVCGQENAVDPDPNETNELISKLFYLMTVRLEDAAGAAAEGQGTQLNSSLRSALAERLRQTGQEVAIIAEAVSQLLGRTGSR</sequence>
<protein>
    <submittedName>
        <fullName evidence="2">Uncharacterized protein</fullName>
    </submittedName>
</protein>